<comment type="caution">
    <text evidence="2">The sequence shown here is derived from an EMBL/GenBank/DDBJ whole genome shotgun (WGS) entry which is preliminary data.</text>
</comment>
<keyword evidence="2" id="KW-0378">Hydrolase</keyword>
<evidence type="ECO:0000313" key="3">
    <source>
        <dbReference type="Proteomes" id="UP000195137"/>
    </source>
</evidence>
<feature type="domain" description="Amidohydrolase-related" evidence="1">
    <location>
        <begin position="44"/>
        <end position="318"/>
    </location>
</feature>
<dbReference type="SUPFAM" id="SSF51556">
    <property type="entry name" value="Metallo-dependent hydrolases"/>
    <property type="match status" value="1"/>
</dbReference>
<dbReference type="AlphaFoldDB" id="A0A1Y3GA35"/>
<dbReference type="Proteomes" id="UP000195137">
    <property type="component" value="Unassembled WGS sequence"/>
</dbReference>
<dbReference type="PANTHER" id="PTHR43794:SF5">
    <property type="entry name" value="CHLOROHYDROLASE FAMILY PROTEIN"/>
    <property type="match status" value="1"/>
</dbReference>
<dbReference type="OrthoDB" id="42910at2157"/>
<sequence>MQVIAGTVYKGDYEPIEGYVAFDNGVIMEVGVGEPPKKPTMVGTVVPSFINVHTHLGDASLKVNPDRYSLDELVGPGGIKEKGLENLGFNQLVKGMERALNQACREGTTHHLDFREGGVRGIKALRKAGKNTKINSLIYGRPTKIDRKNIEKVVKKADGVGLSSVCDYSEAELRTFLKTLLGFKIPIGIHAGESKTNQTQSLDRFGRSEVVRSLDFDPNHLVHLTNPVHDDLQKVGESNTPVVVCPRSNKITKSGKPPIKQLLKQNILVGLGTDNAMLCSPSLLDEARHLYREYKLDPETIMKIATINGGKIIGVDNRIIQGNRTNIMVVEEVNMGIKALLKGRASIATVISGLDVIENV</sequence>
<dbReference type="Pfam" id="PF01979">
    <property type="entry name" value="Amidohydro_1"/>
    <property type="match status" value="1"/>
</dbReference>
<protein>
    <submittedName>
        <fullName evidence="2">Cytosine deaminase related metal-dependent hydrolase</fullName>
    </submittedName>
</protein>
<gene>
    <name evidence="2" type="ORF">AMET1_1029</name>
</gene>
<accession>A0A1Y3GA35</accession>
<keyword evidence="3" id="KW-1185">Reference proteome</keyword>
<dbReference type="EMBL" id="MRZU01000004">
    <property type="protein sequence ID" value="OUJ18127.1"/>
    <property type="molecule type" value="Genomic_DNA"/>
</dbReference>
<organism evidence="2 3">
    <name type="scientific">Methanonatronarchaeum thermophilum</name>
    <dbReference type="NCBI Taxonomy" id="1927129"/>
    <lineage>
        <taxon>Archaea</taxon>
        <taxon>Methanobacteriati</taxon>
        <taxon>Methanobacteriota</taxon>
        <taxon>Methanonatronarchaeia</taxon>
        <taxon>Methanonatronarchaeales</taxon>
        <taxon>Methanonatronarchaeaceae</taxon>
        <taxon>Methanonatronarchaeum</taxon>
    </lineage>
</organism>
<evidence type="ECO:0000259" key="1">
    <source>
        <dbReference type="Pfam" id="PF01979"/>
    </source>
</evidence>
<evidence type="ECO:0000313" key="2">
    <source>
        <dbReference type="EMBL" id="OUJ18127.1"/>
    </source>
</evidence>
<dbReference type="RefSeq" id="WP_086637425.1">
    <property type="nucleotide sequence ID" value="NZ_MRZU01000004.1"/>
</dbReference>
<dbReference type="InterPro" id="IPR032466">
    <property type="entry name" value="Metal_Hydrolase"/>
</dbReference>
<dbReference type="InterPro" id="IPR006680">
    <property type="entry name" value="Amidohydro-rel"/>
</dbReference>
<dbReference type="GO" id="GO:0016787">
    <property type="term" value="F:hydrolase activity"/>
    <property type="evidence" value="ECO:0007669"/>
    <property type="project" value="UniProtKB-KW"/>
</dbReference>
<dbReference type="Gene3D" id="3.20.20.140">
    <property type="entry name" value="Metal-dependent hydrolases"/>
    <property type="match status" value="1"/>
</dbReference>
<dbReference type="PANTHER" id="PTHR43794">
    <property type="entry name" value="AMINOHYDROLASE SSNA-RELATED"/>
    <property type="match status" value="1"/>
</dbReference>
<reference evidence="2 3" key="1">
    <citation type="submission" date="2016-12" db="EMBL/GenBank/DDBJ databases">
        <title>Discovery of methanogenic haloarchaea.</title>
        <authorList>
            <person name="Sorokin D.Y."/>
            <person name="Makarova K.S."/>
            <person name="Abbas B."/>
            <person name="Ferrer M."/>
            <person name="Golyshin P.N."/>
        </authorList>
    </citation>
    <scope>NUCLEOTIDE SEQUENCE [LARGE SCALE GENOMIC DNA]</scope>
    <source>
        <strain evidence="2">AMET1</strain>
    </source>
</reference>
<proteinExistence type="predicted"/>
<dbReference type="InterPro" id="IPR050287">
    <property type="entry name" value="MTA/SAH_deaminase"/>
</dbReference>
<name>A0A1Y3GA35_9EURY</name>